<comment type="caution">
    <text evidence="1">The sequence shown here is derived from an EMBL/GenBank/DDBJ whole genome shotgun (WGS) entry which is preliminary data.</text>
</comment>
<dbReference type="AlphaFoldDB" id="A0A7Y7IU90"/>
<name>A0A7Y7IU90_9PROT</name>
<proteinExistence type="predicted"/>
<evidence type="ECO:0000313" key="2">
    <source>
        <dbReference type="Proteomes" id="UP000534870"/>
    </source>
</evidence>
<reference evidence="1 2" key="1">
    <citation type="submission" date="2020-06" db="EMBL/GenBank/DDBJ databases">
        <title>Description of novel acetic acid bacteria.</title>
        <authorList>
            <person name="Sombolestani A."/>
        </authorList>
    </citation>
    <scope>NUCLEOTIDE SEQUENCE [LARGE SCALE GENOMIC DNA]</scope>
    <source>
        <strain evidence="1 2">LMG 31431</strain>
    </source>
</reference>
<dbReference type="RefSeq" id="WP_218064223.1">
    <property type="nucleotide sequence ID" value="NZ_JABXXP010000046.1"/>
</dbReference>
<organism evidence="1 2">
    <name type="scientific">Nguyenibacter vanlangensis</name>
    <dbReference type="NCBI Taxonomy" id="1216886"/>
    <lineage>
        <taxon>Bacteria</taxon>
        <taxon>Pseudomonadati</taxon>
        <taxon>Pseudomonadota</taxon>
        <taxon>Alphaproteobacteria</taxon>
        <taxon>Acetobacterales</taxon>
        <taxon>Acetobacteraceae</taxon>
        <taxon>Nguyenibacter</taxon>
    </lineage>
</organism>
<dbReference type="EMBL" id="JABXXP010000046">
    <property type="protein sequence ID" value="NVN10514.1"/>
    <property type="molecule type" value="Genomic_DNA"/>
</dbReference>
<protein>
    <submittedName>
        <fullName evidence="1">Uncharacterized protein</fullName>
    </submittedName>
</protein>
<accession>A0A7Y7IU90</accession>
<sequence>MALYGETPRQRTLAVPGQVRKRRRYPAFIETRPGSRALLLGATALIATAAIPALAAAQTAPATTA</sequence>
<feature type="non-terminal residue" evidence="1">
    <location>
        <position position="65"/>
    </location>
</feature>
<dbReference type="Proteomes" id="UP000534870">
    <property type="component" value="Unassembled WGS sequence"/>
</dbReference>
<gene>
    <name evidence="1" type="ORF">HUK84_05030</name>
</gene>
<evidence type="ECO:0000313" key="1">
    <source>
        <dbReference type="EMBL" id="NVN10514.1"/>
    </source>
</evidence>